<dbReference type="InterPro" id="IPR001214">
    <property type="entry name" value="SET_dom"/>
</dbReference>
<dbReference type="OrthoDB" id="270556at2759"/>
<dbReference type="AlphaFoldDB" id="S9WPV3"/>
<accession>S9WPV3</accession>
<keyword evidence="3" id="KW-1185">Reference proteome</keyword>
<dbReference type="InterPro" id="IPR046341">
    <property type="entry name" value="SET_dom_sf"/>
</dbReference>
<protein>
    <submittedName>
        <fullName evidence="2">SET domain containing protein, putative</fullName>
    </submittedName>
</protein>
<evidence type="ECO:0000313" key="2">
    <source>
        <dbReference type="EMBL" id="CAD2219163.1"/>
    </source>
</evidence>
<dbReference type="Pfam" id="PF00856">
    <property type="entry name" value="SET"/>
    <property type="match status" value="1"/>
</dbReference>
<evidence type="ECO:0000313" key="3">
    <source>
        <dbReference type="Proteomes" id="UP000515908"/>
    </source>
</evidence>
<sequence length="352" mass="39836">MPTYENRHLLRVLKSPNEIAKDFIAYCKLKQVTSRGLCRVGYVQRKPPSAAGDRYGLPSDPSRYRLRGLIANKDIEKDENIVIVPERSTLSPATALRCKPFMSLLPPEMQREYFLTDKFIKNSRIIERSLVRHNQLLLAWYMTYIIVMSALEPATLATVPGSEVMQYINFMPRSEGQFDTLADHLSGWLDTPEMSRQGQVALASRFGVSQAEIRPVILYCLCMIYSRMVPVDHRGLLQFAFRETELENKFTSTALPTPDANGILPPATAPSPVVDEPIGFLCPMIDMCNHSTHENVAVMVPNDENYKPSALTGPVICLRSLRPIRKDEELTMTYGAAERELKLIWGMVEILE</sequence>
<gene>
    <name evidence="2" type="ORF">ADEAN_000665600</name>
</gene>
<dbReference type="Proteomes" id="UP000515908">
    <property type="component" value="Chromosome 13"/>
</dbReference>
<dbReference type="PROSITE" id="PS50280">
    <property type="entry name" value="SET"/>
    <property type="match status" value="1"/>
</dbReference>
<organism evidence="2 3">
    <name type="scientific">Angomonas deanei</name>
    <dbReference type="NCBI Taxonomy" id="59799"/>
    <lineage>
        <taxon>Eukaryota</taxon>
        <taxon>Discoba</taxon>
        <taxon>Euglenozoa</taxon>
        <taxon>Kinetoplastea</taxon>
        <taxon>Metakinetoplastina</taxon>
        <taxon>Trypanosomatida</taxon>
        <taxon>Trypanosomatidae</taxon>
        <taxon>Strigomonadinae</taxon>
        <taxon>Angomonas</taxon>
    </lineage>
</organism>
<dbReference type="Gene3D" id="3.90.1410.10">
    <property type="entry name" value="set domain protein methyltransferase, domain 1"/>
    <property type="match status" value="1"/>
</dbReference>
<dbReference type="EMBL" id="LR877157">
    <property type="protein sequence ID" value="CAD2219163.1"/>
    <property type="molecule type" value="Genomic_DNA"/>
</dbReference>
<proteinExistence type="predicted"/>
<name>S9WPV3_9TRYP</name>
<evidence type="ECO:0000259" key="1">
    <source>
        <dbReference type="PROSITE" id="PS50280"/>
    </source>
</evidence>
<dbReference type="SUPFAM" id="SSF82199">
    <property type="entry name" value="SET domain"/>
    <property type="match status" value="1"/>
</dbReference>
<reference evidence="2 3" key="1">
    <citation type="submission" date="2020-08" db="EMBL/GenBank/DDBJ databases">
        <authorList>
            <person name="Newling K."/>
            <person name="Davey J."/>
            <person name="Forrester S."/>
        </authorList>
    </citation>
    <scope>NUCLEOTIDE SEQUENCE [LARGE SCALE GENOMIC DNA]</scope>
    <source>
        <strain evidence="3">Crithidia deanei Carvalho (ATCC PRA-265)</strain>
    </source>
</reference>
<dbReference type="VEuPathDB" id="TriTrypDB:ADEAN_000665600"/>
<feature type="domain" description="SET" evidence="1">
    <location>
        <begin position="27"/>
        <end position="335"/>
    </location>
</feature>